<evidence type="ECO:0000256" key="2">
    <source>
        <dbReference type="SAM" id="Phobius"/>
    </source>
</evidence>
<dbReference type="Pfam" id="PF26604">
    <property type="entry name" value="CBU_0592"/>
    <property type="match status" value="1"/>
</dbReference>
<keyword evidence="5" id="KW-1185">Reference proteome</keyword>
<feature type="compositionally biased region" description="Pro residues" evidence="1">
    <location>
        <begin position="92"/>
        <end position="103"/>
    </location>
</feature>
<evidence type="ECO:0000256" key="1">
    <source>
        <dbReference type="SAM" id="MobiDB-lite"/>
    </source>
</evidence>
<accession>A0ABP7AN88</accession>
<keyword evidence="2" id="KW-1133">Transmembrane helix</keyword>
<evidence type="ECO:0000313" key="4">
    <source>
        <dbReference type="EMBL" id="GAA3636639.1"/>
    </source>
</evidence>
<feature type="domain" description="CBU-0592-like" evidence="3">
    <location>
        <begin position="3"/>
        <end position="76"/>
    </location>
</feature>
<feature type="transmembrane region" description="Helical" evidence="2">
    <location>
        <begin position="34"/>
        <end position="53"/>
    </location>
</feature>
<dbReference type="Proteomes" id="UP001501074">
    <property type="component" value="Unassembled WGS sequence"/>
</dbReference>
<feature type="transmembrane region" description="Helical" evidence="2">
    <location>
        <begin position="6"/>
        <end position="22"/>
    </location>
</feature>
<reference evidence="5" key="1">
    <citation type="journal article" date="2019" name="Int. J. Syst. Evol. Microbiol.">
        <title>The Global Catalogue of Microorganisms (GCM) 10K type strain sequencing project: providing services to taxonomists for standard genome sequencing and annotation.</title>
        <authorList>
            <consortium name="The Broad Institute Genomics Platform"/>
            <consortium name="The Broad Institute Genome Sequencing Center for Infectious Disease"/>
            <person name="Wu L."/>
            <person name="Ma J."/>
        </authorList>
    </citation>
    <scope>NUCLEOTIDE SEQUENCE [LARGE SCALE GENOMIC DNA]</scope>
    <source>
        <strain evidence="5">JCM 16902</strain>
    </source>
</reference>
<keyword evidence="2" id="KW-0472">Membrane</keyword>
<feature type="region of interest" description="Disordered" evidence="1">
    <location>
        <begin position="83"/>
        <end position="103"/>
    </location>
</feature>
<comment type="caution">
    <text evidence="4">The sequence shown here is derived from an EMBL/GenBank/DDBJ whole genome shotgun (WGS) entry which is preliminary data.</text>
</comment>
<gene>
    <name evidence="4" type="ORF">GCM10022223_63930</name>
</gene>
<proteinExistence type="predicted"/>
<dbReference type="EMBL" id="BAAAZO010000012">
    <property type="protein sequence ID" value="GAA3636639.1"/>
    <property type="molecule type" value="Genomic_DNA"/>
</dbReference>
<name>A0ABP7AN88_9ACTN</name>
<sequence length="103" mass="10543">MAAMLGWLGTMGTFGAYVLLSRGRWTATSLRYSLLNAIGGTAGGIASSMYGAWPSAVSNLLWAAIGTHAVVTTLLERRQASVSTSVSASVSAPPPTGPIPEFA</sequence>
<keyword evidence="2" id="KW-0812">Transmembrane</keyword>
<dbReference type="InterPro" id="IPR058058">
    <property type="entry name" value="CBU_0592-like"/>
</dbReference>
<evidence type="ECO:0000259" key="3">
    <source>
        <dbReference type="Pfam" id="PF26604"/>
    </source>
</evidence>
<dbReference type="RefSeq" id="WP_231481872.1">
    <property type="nucleotide sequence ID" value="NZ_BAAAZO010000012.1"/>
</dbReference>
<dbReference type="NCBIfam" id="NF047864">
    <property type="entry name" value="CBU_0592_membra"/>
    <property type="match status" value="1"/>
</dbReference>
<protein>
    <recommendedName>
        <fullName evidence="3">CBU-0592-like domain-containing protein</fullName>
    </recommendedName>
</protein>
<organism evidence="4 5">
    <name type="scientific">Kineosporia mesophila</name>
    <dbReference type="NCBI Taxonomy" id="566012"/>
    <lineage>
        <taxon>Bacteria</taxon>
        <taxon>Bacillati</taxon>
        <taxon>Actinomycetota</taxon>
        <taxon>Actinomycetes</taxon>
        <taxon>Kineosporiales</taxon>
        <taxon>Kineosporiaceae</taxon>
        <taxon>Kineosporia</taxon>
    </lineage>
</organism>
<evidence type="ECO:0000313" key="5">
    <source>
        <dbReference type="Proteomes" id="UP001501074"/>
    </source>
</evidence>